<keyword evidence="5 7" id="KW-0732">Signal</keyword>
<dbReference type="InterPro" id="IPR019778">
    <property type="entry name" value="Class_I_Hydrophobin_CS"/>
</dbReference>
<keyword evidence="3 7" id="KW-0134">Cell wall</keyword>
<comment type="similarity">
    <text evidence="2 7">Belongs to the fungal hydrophobin family.</text>
</comment>
<dbReference type="PROSITE" id="PS00956">
    <property type="entry name" value="HYDROPHOBIN"/>
    <property type="match status" value="1"/>
</dbReference>
<organism evidence="8">
    <name type="scientific">Tricholoma vaccinum</name>
    <dbReference type="NCBI Taxonomy" id="56470"/>
    <lineage>
        <taxon>Eukaryota</taxon>
        <taxon>Fungi</taxon>
        <taxon>Dikarya</taxon>
        <taxon>Basidiomycota</taxon>
        <taxon>Agaricomycotina</taxon>
        <taxon>Agaricomycetes</taxon>
        <taxon>Agaricomycetidae</taxon>
        <taxon>Agaricales</taxon>
        <taxon>Tricholomatineae</taxon>
        <taxon>Tricholomataceae</taxon>
        <taxon>Tricholoma</taxon>
    </lineage>
</organism>
<sequence>MFSKVALFAVATFALLVAGGPIPQAGSGSINQCNNGQMLCCSEVNKSNTKAGADALALASVPVQNAITTVGSNCNPITSGGPMGGAAASGAKCAAQPVCCNQSYLSGLVGNSCIPINEQIL</sequence>
<dbReference type="EMBL" id="KJ507750">
    <property type="protein sequence ID" value="AHZ18305.1"/>
    <property type="molecule type" value="Genomic_DNA"/>
</dbReference>
<protein>
    <recommendedName>
        <fullName evidence="7">Hydrophobin</fullName>
    </recommendedName>
</protein>
<reference evidence="8" key="1">
    <citation type="submission" date="2014-02" db="EMBL/GenBank/DDBJ databases">
        <title>Hydrophobins in the life cycle of the ectomycorrhizal basidiomycete Tricholoma vaccinum.</title>
        <authorList>
            <person name="Senftleben D."/>
            <person name="Wagner K."/>
            <person name="Krause K."/>
            <person name="Kothe E."/>
        </authorList>
    </citation>
    <scope>NUCLEOTIDE SEQUENCE</scope>
    <source>
        <strain evidence="8">GK6514</strain>
    </source>
</reference>
<dbReference type="Pfam" id="PF01185">
    <property type="entry name" value="Hydrophobin"/>
    <property type="match status" value="1"/>
</dbReference>
<dbReference type="InterPro" id="IPR001338">
    <property type="entry name" value="Class_I_Hydrophobin"/>
</dbReference>
<evidence type="ECO:0000256" key="3">
    <source>
        <dbReference type="ARBA" id="ARBA00022512"/>
    </source>
</evidence>
<evidence type="ECO:0000256" key="7">
    <source>
        <dbReference type="RuleBase" id="RU365009"/>
    </source>
</evidence>
<dbReference type="GO" id="GO:0005199">
    <property type="term" value="F:structural constituent of cell wall"/>
    <property type="evidence" value="ECO:0007669"/>
    <property type="project" value="InterPro"/>
</dbReference>
<evidence type="ECO:0000256" key="1">
    <source>
        <dbReference type="ARBA" id="ARBA00004191"/>
    </source>
</evidence>
<accession>A0A024BLI8</accession>
<proteinExistence type="inferred from homology"/>
<dbReference type="GO" id="GO:0009277">
    <property type="term" value="C:fungal-type cell wall"/>
    <property type="evidence" value="ECO:0007669"/>
    <property type="project" value="InterPro"/>
</dbReference>
<keyword evidence="4 7" id="KW-0964">Secreted</keyword>
<feature type="signal peptide" evidence="7">
    <location>
        <begin position="1"/>
        <end position="19"/>
    </location>
</feature>
<feature type="chain" id="PRO_5013988311" description="Hydrophobin" evidence="7">
    <location>
        <begin position="20"/>
        <end position="121"/>
    </location>
</feature>
<dbReference type="CDD" id="cd23507">
    <property type="entry name" value="hydrophobin_I"/>
    <property type="match status" value="1"/>
</dbReference>
<evidence type="ECO:0000313" key="8">
    <source>
        <dbReference type="EMBL" id="AHZ18305.1"/>
    </source>
</evidence>
<dbReference type="SMART" id="SM00075">
    <property type="entry name" value="HYDRO"/>
    <property type="match status" value="1"/>
</dbReference>
<gene>
    <name evidence="8" type="primary">hyd9</name>
</gene>
<comment type="subcellular location">
    <subcellularLocation>
        <location evidence="1 7">Secreted</location>
        <location evidence="1 7">Cell wall</location>
    </subcellularLocation>
</comment>
<name>A0A024BLI8_9AGAR</name>
<dbReference type="AlphaFoldDB" id="A0A024BLI8"/>
<keyword evidence="6 7" id="KW-1015">Disulfide bond</keyword>
<evidence type="ECO:0000256" key="6">
    <source>
        <dbReference type="ARBA" id="ARBA00023157"/>
    </source>
</evidence>
<evidence type="ECO:0000256" key="2">
    <source>
        <dbReference type="ARBA" id="ARBA00010446"/>
    </source>
</evidence>
<evidence type="ECO:0000256" key="5">
    <source>
        <dbReference type="ARBA" id="ARBA00022729"/>
    </source>
</evidence>
<evidence type="ECO:0000256" key="4">
    <source>
        <dbReference type="ARBA" id="ARBA00022525"/>
    </source>
</evidence>